<organism evidence="1">
    <name type="scientific">Castor canadensis</name>
    <name type="common">American beaver</name>
    <dbReference type="NCBI Taxonomy" id="51338"/>
    <lineage>
        <taxon>Eukaryota</taxon>
        <taxon>Metazoa</taxon>
        <taxon>Chordata</taxon>
        <taxon>Craniata</taxon>
        <taxon>Vertebrata</taxon>
        <taxon>Euteleostomi</taxon>
        <taxon>Mammalia</taxon>
        <taxon>Eutheria</taxon>
        <taxon>Euarchontoglires</taxon>
        <taxon>Glires</taxon>
        <taxon>Rodentia</taxon>
        <taxon>Castorimorpha</taxon>
        <taxon>Castoridae</taxon>
        <taxon>Castor</taxon>
    </lineage>
</organism>
<proteinExistence type="predicted"/>
<protein>
    <submittedName>
        <fullName evidence="1">Uncharacterized protein</fullName>
    </submittedName>
</protein>
<sequence>MSSGVQPPPPRRVTNVGSLLLTPQENESLFSFLGKKCVVSVVMVYQLSRSCIPSFIEKTKS</sequence>
<reference evidence="1" key="1">
    <citation type="submission" date="2023-09" db="UniProtKB">
        <authorList>
            <consortium name="Ensembl"/>
        </authorList>
    </citation>
    <scope>IDENTIFICATION</scope>
</reference>
<name>A0A8C0WDR2_CASCN</name>
<evidence type="ECO:0000313" key="1">
    <source>
        <dbReference type="Ensembl" id="ENSCCNP00000006518.1"/>
    </source>
</evidence>
<dbReference type="Ensembl" id="ENSCCNT00000008564.1">
    <property type="protein sequence ID" value="ENSCCNP00000006518.1"/>
    <property type="gene ID" value="ENSCCNG00000006902.1"/>
</dbReference>
<dbReference type="AlphaFoldDB" id="A0A8C0WDR2"/>
<accession>A0A8C0WDR2</accession>